<keyword evidence="3" id="KW-0378">Hydrolase</keyword>
<dbReference type="InterPro" id="IPR027417">
    <property type="entry name" value="P-loop_NTPase"/>
</dbReference>
<organism evidence="10 11">
    <name type="scientific">Neoroseomonas lacus</name>
    <dbReference type="NCBI Taxonomy" id="287609"/>
    <lineage>
        <taxon>Bacteria</taxon>
        <taxon>Pseudomonadati</taxon>
        <taxon>Pseudomonadota</taxon>
        <taxon>Alphaproteobacteria</taxon>
        <taxon>Acetobacterales</taxon>
        <taxon>Acetobacteraceae</taxon>
        <taxon>Neoroseomonas</taxon>
    </lineage>
</organism>
<keyword evidence="4" id="KW-0347">Helicase</keyword>
<dbReference type="Gene3D" id="3.10.50.30">
    <property type="entry name" value="Transcription elongation factor, GreA/GreB, C-terminal domain"/>
    <property type="match status" value="1"/>
</dbReference>
<dbReference type="GO" id="GO:0004519">
    <property type="term" value="F:endonuclease activity"/>
    <property type="evidence" value="ECO:0007669"/>
    <property type="project" value="UniProtKB-KW"/>
</dbReference>
<feature type="domain" description="Restriction endonuclease type II-like" evidence="9">
    <location>
        <begin position="1423"/>
        <end position="1516"/>
    </location>
</feature>
<accession>A0A917KAW6</accession>
<keyword evidence="11" id="KW-1185">Reference proteome</keyword>
<dbReference type="GO" id="GO:0032784">
    <property type="term" value="P:regulation of DNA-templated transcription elongation"/>
    <property type="evidence" value="ECO:0007669"/>
    <property type="project" value="InterPro"/>
</dbReference>
<dbReference type="RefSeq" id="WP_188966064.1">
    <property type="nucleotide sequence ID" value="NZ_BMKW01000002.1"/>
</dbReference>
<evidence type="ECO:0000256" key="1">
    <source>
        <dbReference type="ARBA" id="ARBA00007913"/>
    </source>
</evidence>
<protein>
    <submittedName>
        <fullName evidence="10">Very short patch repair endonuclease</fullName>
    </submittedName>
</protein>
<sequence>MRDDSLAGDDQQVREDLQNLLRFTEQMLATREKTVFDIAEYPIRLTQRDLMDVAGDPLPGIGFGPSEDVWLSFARMRERPPPKPPADLEPWLRSEARPTPAKPPGLLSERVLFVTADEATDLIEASFIHEDAVGQIATNPGEPERWSVPLRPAELPSVVEALDRHVAGPWRAWAEEEAPRRKAIELYSALYKAHAQIAAAGGEGGLELVVGIGLARWQHGGRRINLPLIEQRAEFELDETSGNLSILARGVPPTPALRAFLDLSIPGAADLQREMTARLDRISKDPDLAFGPFQPASFLGVLETCAARLDASGTVLPTNEELGPAGEALRIGQGFCIIVRTRREDILRDDIRRQIDALSTEGKELPETARRFVLPPPDVAPEDVGPIDLSGLNGLTGGSGTGTWSGGGGANVAAPKAKDWLFFPLPANEEQEEIARRLQDKDVFGVVVQGPPGTGKTHTIANIIGHAMATGQRVLVSAHTAEALSAIRDKLPPALRDLTIAVTHSDREGARQLEEAVSALAERAQSINPREARQRAEDLLRVIRREDGSIAEIDMELEQIARANLDRVPWRGTKALPQDIAAWVAQQGNKHAWFPDGLDLAANHVPKFGEAEISEARSLRRRLGSDLAYGVAQLPSGSDALPPLGALVSAHRTLREAGERRQRERDGSLPRPDLTAAHAGEPAELLAWLERLAAWRESTGAYEWMREAWVALAGGRHQHRFSADAVRPMLEEAARLAQRGEALALHALELPEIPEADRLGEALANLAAGRSPFGFFKGFGRNPIKDAVQASRIAAEPPRDVAAWQKLADLHNWRREVRGFVARWNALAAQHSLTRLPEEHTTSRDALAQLGKRLTEMLALATDAQARCARLQALFPYGLDIDAVIFRIDISVVIPALRANLGDADLFAAEGLRDRLREDGVRIGGQIGEALQQVADGLGSVGLADAEAAETWRDIQREADRVGKLRDDLQRLAALADLVRASGAAVWADQIQRQVAGEPDEVLPVDWQDAWDHARAQGFLARVANREKVQALTAARAEQVASRERRFLDAIELMTYLGLRNRLTENVQAALRKFLSALTRLPKTAGAKTAGRQRRILRDSLQQAVKAIPCWIMPEWRVAEQLPPDLGSFDLVIIDEASQSNISALPVVLRGKKLLIVGDDRQVSPVSVGVEEAVVNRLRTTYLTGQPLAEQIDPATSLYELGGMMYPGKVIVLREHFRCVEPIIRFSSRFYGGHLVPLRLPKPSERLDPPLIDVLVEDGKRRGDVNDAEATYIVEEIKRAIADPVLNVAGKRSIGVISLHADKQAKLIYDRLIHAVGPETMSDHHIMCGDAATFQGQERDIIFLSMVHDGDTASKQSSRLYEQRYNVALSRARDRMVLVRSVTPSMLKEGDIKLEVLRHFQDPMTGGRIGQSDDVLAACESKFERDVGQRLLQAGYRVRAQVPAGGYRIDFVVEGENDRRLAIELDGDSFHGPERWAQDVKRQKALERVGWTFWRCWASEWESAKDAVFSDLVMALQERSISPIGAATAGDALPVEFRTIRHRPKLDEPIEPASNSVAPETPAATADEVAPDAAAAVGDIRVSAGDSVSVRYVDGKARALKVHIVADGTANGRDRISPTSPLGVAIMGLRAEDETEVVIEGRTRMVIVERIERAA</sequence>
<dbReference type="InterPro" id="IPR050534">
    <property type="entry name" value="Coronavir_polyprotein_1ab"/>
</dbReference>
<reference evidence="10" key="1">
    <citation type="journal article" date="2014" name="Int. J. Syst. Evol. Microbiol.">
        <title>Complete genome sequence of Corynebacterium casei LMG S-19264T (=DSM 44701T), isolated from a smear-ripened cheese.</title>
        <authorList>
            <consortium name="US DOE Joint Genome Institute (JGI-PGF)"/>
            <person name="Walter F."/>
            <person name="Albersmeier A."/>
            <person name="Kalinowski J."/>
            <person name="Ruckert C."/>
        </authorList>
    </citation>
    <scope>NUCLEOTIDE SEQUENCE</scope>
    <source>
        <strain evidence="10">CGMCC 1.3617</strain>
    </source>
</reference>
<dbReference type="GO" id="GO:0043139">
    <property type="term" value="F:5'-3' DNA helicase activity"/>
    <property type="evidence" value="ECO:0007669"/>
    <property type="project" value="TreeGrafter"/>
</dbReference>
<dbReference type="SUPFAM" id="SSF52980">
    <property type="entry name" value="Restriction endonuclease-like"/>
    <property type="match status" value="1"/>
</dbReference>
<evidence type="ECO:0000259" key="7">
    <source>
        <dbReference type="Pfam" id="PF13086"/>
    </source>
</evidence>
<dbReference type="GO" id="GO:0016787">
    <property type="term" value="F:hydrolase activity"/>
    <property type="evidence" value="ECO:0007669"/>
    <property type="project" value="UniProtKB-KW"/>
</dbReference>
<evidence type="ECO:0000256" key="4">
    <source>
        <dbReference type="ARBA" id="ARBA00022806"/>
    </source>
</evidence>
<dbReference type="Gene3D" id="3.40.960.10">
    <property type="entry name" value="VSR Endonuclease"/>
    <property type="match status" value="1"/>
</dbReference>
<name>A0A917KAW6_9PROT</name>
<dbReference type="SUPFAM" id="SSF52540">
    <property type="entry name" value="P-loop containing nucleoside triphosphate hydrolases"/>
    <property type="match status" value="1"/>
</dbReference>
<dbReference type="Proteomes" id="UP000661507">
    <property type="component" value="Unassembled WGS sequence"/>
</dbReference>
<dbReference type="CDD" id="cd18808">
    <property type="entry name" value="SF1_C_Upf1"/>
    <property type="match status" value="1"/>
</dbReference>
<dbReference type="Gene3D" id="3.40.50.300">
    <property type="entry name" value="P-loop containing nucleotide triphosphate hydrolases"/>
    <property type="match status" value="3"/>
</dbReference>
<evidence type="ECO:0000256" key="5">
    <source>
        <dbReference type="ARBA" id="ARBA00022840"/>
    </source>
</evidence>
<dbReference type="InterPro" id="IPR041679">
    <property type="entry name" value="DNA2/NAM7-like_C"/>
</dbReference>
<keyword evidence="5" id="KW-0067">ATP-binding</keyword>
<dbReference type="PANTHER" id="PTHR43788">
    <property type="entry name" value="DNA2/NAM7 HELICASE FAMILY MEMBER"/>
    <property type="match status" value="1"/>
</dbReference>
<evidence type="ECO:0000256" key="3">
    <source>
        <dbReference type="ARBA" id="ARBA00022801"/>
    </source>
</evidence>
<keyword evidence="2" id="KW-0547">Nucleotide-binding</keyword>
<dbReference type="SUPFAM" id="SSF54534">
    <property type="entry name" value="FKBP-like"/>
    <property type="match status" value="1"/>
</dbReference>
<feature type="domain" description="DNA2/NAM7 helicase-like C-terminal" evidence="8">
    <location>
        <begin position="1204"/>
        <end position="1379"/>
    </location>
</feature>
<evidence type="ECO:0000256" key="2">
    <source>
        <dbReference type="ARBA" id="ARBA00022741"/>
    </source>
</evidence>
<dbReference type="Pfam" id="PF13087">
    <property type="entry name" value="AAA_12"/>
    <property type="match status" value="1"/>
</dbReference>
<dbReference type="InterPro" id="IPR011335">
    <property type="entry name" value="Restrct_endonuc-II-like"/>
</dbReference>
<keyword evidence="10" id="KW-0540">Nuclease</keyword>
<dbReference type="InterPro" id="IPR041677">
    <property type="entry name" value="DNA2/NAM7_AAA_11"/>
</dbReference>
<evidence type="ECO:0000259" key="9">
    <source>
        <dbReference type="Pfam" id="PF18741"/>
    </source>
</evidence>
<dbReference type="InterPro" id="IPR049468">
    <property type="entry name" value="Restrct_endonuc-II-like_dom"/>
</dbReference>
<dbReference type="EMBL" id="BMKW01000002">
    <property type="protein sequence ID" value="GGJ07362.1"/>
    <property type="molecule type" value="Genomic_DNA"/>
</dbReference>
<dbReference type="GO" id="GO:0003677">
    <property type="term" value="F:DNA binding"/>
    <property type="evidence" value="ECO:0007669"/>
    <property type="project" value="InterPro"/>
</dbReference>
<dbReference type="PANTHER" id="PTHR43788:SF8">
    <property type="entry name" value="DNA-BINDING PROTEIN SMUBP-2"/>
    <property type="match status" value="1"/>
</dbReference>
<dbReference type="GO" id="GO:0005524">
    <property type="term" value="F:ATP binding"/>
    <property type="evidence" value="ECO:0007669"/>
    <property type="project" value="UniProtKB-KW"/>
</dbReference>
<feature type="compositionally biased region" description="Basic and acidic residues" evidence="6">
    <location>
        <begin position="655"/>
        <end position="668"/>
    </location>
</feature>
<evidence type="ECO:0000313" key="11">
    <source>
        <dbReference type="Proteomes" id="UP000661507"/>
    </source>
</evidence>
<dbReference type="Pfam" id="PF18741">
    <property type="entry name" value="MTES_1575"/>
    <property type="match status" value="1"/>
</dbReference>
<gene>
    <name evidence="10" type="ORF">GCM10011320_12860</name>
</gene>
<proteinExistence type="inferred from homology"/>
<feature type="domain" description="DNA2/NAM7 helicase helicase" evidence="7">
    <location>
        <begin position="428"/>
        <end position="523"/>
    </location>
</feature>
<comment type="similarity">
    <text evidence="1">Belongs to the DNA2/NAM7 helicase family.</text>
</comment>
<dbReference type="InterPro" id="IPR047187">
    <property type="entry name" value="SF1_C_Upf1"/>
</dbReference>
<evidence type="ECO:0000259" key="8">
    <source>
        <dbReference type="Pfam" id="PF13087"/>
    </source>
</evidence>
<evidence type="ECO:0000256" key="6">
    <source>
        <dbReference type="SAM" id="MobiDB-lite"/>
    </source>
</evidence>
<dbReference type="Pfam" id="PF13086">
    <property type="entry name" value="AAA_11"/>
    <property type="match status" value="1"/>
</dbReference>
<reference evidence="10" key="2">
    <citation type="submission" date="2020-09" db="EMBL/GenBank/DDBJ databases">
        <authorList>
            <person name="Sun Q."/>
            <person name="Zhou Y."/>
        </authorList>
    </citation>
    <scope>NUCLEOTIDE SEQUENCE</scope>
    <source>
        <strain evidence="10">CGMCC 1.3617</strain>
    </source>
</reference>
<evidence type="ECO:0000313" key="10">
    <source>
        <dbReference type="EMBL" id="GGJ07362.1"/>
    </source>
</evidence>
<feature type="region of interest" description="Disordered" evidence="6">
    <location>
        <begin position="655"/>
        <end position="676"/>
    </location>
</feature>
<feature type="region of interest" description="Disordered" evidence="6">
    <location>
        <begin position="79"/>
        <end position="102"/>
    </location>
</feature>
<dbReference type="InterPro" id="IPR036953">
    <property type="entry name" value="GreA/GreB_C_sf"/>
</dbReference>
<keyword evidence="10" id="KW-0255">Endonuclease</keyword>
<comment type="caution">
    <text evidence="10">The sequence shown here is derived from an EMBL/GenBank/DDBJ whole genome shotgun (WGS) entry which is preliminary data.</text>
</comment>